<dbReference type="SUPFAM" id="SSF110857">
    <property type="entry name" value="Gamma-glutamyl cyclotransferase-like"/>
    <property type="match status" value="1"/>
</dbReference>
<dbReference type="InterPro" id="IPR009288">
    <property type="entry name" value="AIG2-like_dom"/>
</dbReference>
<dbReference type="AlphaFoldDB" id="A0A919C7A7"/>
<comment type="caution">
    <text evidence="5">The sequence shown here is derived from an EMBL/GenBank/DDBJ whole genome shotgun (WGS) entry which is preliminary data.</text>
</comment>
<dbReference type="GO" id="GO:0016740">
    <property type="term" value="F:transferase activity"/>
    <property type="evidence" value="ECO:0007669"/>
    <property type="project" value="UniProtKB-KW"/>
</dbReference>
<accession>A0A919C7A7</accession>
<feature type="compositionally biased region" description="Pro residues" evidence="3">
    <location>
        <begin position="18"/>
        <end position="33"/>
    </location>
</feature>
<name>A0A919C7A7_9ACTN</name>
<organism evidence="5 6">
    <name type="scientific">Streptomyces finlayi</name>
    <dbReference type="NCBI Taxonomy" id="67296"/>
    <lineage>
        <taxon>Bacteria</taxon>
        <taxon>Bacillati</taxon>
        <taxon>Actinomycetota</taxon>
        <taxon>Actinomycetes</taxon>
        <taxon>Kitasatosporales</taxon>
        <taxon>Streptomycetaceae</taxon>
        <taxon>Streptomyces</taxon>
    </lineage>
</organism>
<dbReference type="InterPro" id="IPR045038">
    <property type="entry name" value="AIG2-like"/>
</dbReference>
<dbReference type="InterPro" id="IPR013024">
    <property type="entry name" value="GGCT-like"/>
</dbReference>
<sequence>MAPDVHPFVPRRGDPEPGRPLVPGPDPPAPLAAPPISGETPPMADHRPDTLFVYGTLRFPEVLHAVLGRVPSGTPAEAAGWRAAAIRHRAYPGLVPSPGSVTRGLLLADLTPAEWQLLDEYEGAEYDLRRIPLEGGTPYGWTYVWAAGDVRPDTWDAEAFRTHGLPAFLTLL</sequence>
<dbReference type="InterPro" id="IPR036568">
    <property type="entry name" value="GGCT-like_sf"/>
</dbReference>
<evidence type="ECO:0000259" key="4">
    <source>
        <dbReference type="Pfam" id="PF06094"/>
    </source>
</evidence>
<reference evidence="5" key="1">
    <citation type="journal article" date="2014" name="Int. J. Syst. Evol. Microbiol.">
        <title>Complete genome sequence of Corynebacterium casei LMG S-19264T (=DSM 44701T), isolated from a smear-ripened cheese.</title>
        <authorList>
            <consortium name="US DOE Joint Genome Institute (JGI-PGF)"/>
            <person name="Walter F."/>
            <person name="Albersmeier A."/>
            <person name="Kalinowski J."/>
            <person name="Ruckert C."/>
        </authorList>
    </citation>
    <scope>NUCLEOTIDE SEQUENCE</scope>
    <source>
        <strain evidence="5">JCM 4637</strain>
    </source>
</reference>
<feature type="region of interest" description="Disordered" evidence="3">
    <location>
        <begin position="1"/>
        <end position="47"/>
    </location>
</feature>
<dbReference type="CDD" id="cd06661">
    <property type="entry name" value="GGCT_like"/>
    <property type="match status" value="1"/>
</dbReference>
<dbReference type="Pfam" id="PF06094">
    <property type="entry name" value="GGACT"/>
    <property type="match status" value="1"/>
</dbReference>
<dbReference type="Proteomes" id="UP000638353">
    <property type="component" value="Unassembled WGS sequence"/>
</dbReference>
<evidence type="ECO:0000256" key="2">
    <source>
        <dbReference type="ARBA" id="ARBA00030602"/>
    </source>
</evidence>
<evidence type="ECO:0000313" key="5">
    <source>
        <dbReference type="EMBL" id="GHC80561.1"/>
    </source>
</evidence>
<evidence type="ECO:0000256" key="3">
    <source>
        <dbReference type="SAM" id="MobiDB-lite"/>
    </source>
</evidence>
<proteinExistence type="predicted"/>
<dbReference type="PANTHER" id="PTHR31544">
    <property type="entry name" value="AIG2-LIKE PROTEIN D"/>
    <property type="match status" value="1"/>
</dbReference>
<keyword evidence="1" id="KW-0808">Transferase</keyword>
<dbReference type="PANTHER" id="PTHR31544:SF2">
    <property type="entry name" value="AIG2-LIKE PROTEIN D"/>
    <property type="match status" value="1"/>
</dbReference>
<evidence type="ECO:0000313" key="6">
    <source>
        <dbReference type="Proteomes" id="UP000638353"/>
    </source>
</evidence>
<reference evidence="5" key="2">
    <citation type="submission" date="2020-09" db="EMBL/GenBank/DDBJ databases">
        <authorList>
            <person name="Sun Q."/>
            <person name="Ohkuma M."/>
        </authorList>
    </citation>
    <scope>NUCLEOTIDE SEQUENCE</scope>
    <source>
        <strain evidence="5">JCM 4637</strain>
    </source>
</reference>
<protein>
    <recommendedName>
        <fullName evidence="2">Putative gamma-glutamylcyclotransferase</fullName>
    </recommendedName>
</protein>
<gene>
    <name evidence="5" type="ORF">GCM10010334_07690</name>
</gene>
<dbReference type="Gene3D" id="3.10.490.10">
    <property type="entry name" value="Gamma-glutamyl cyclotransferase-like"/>
    <property type="match status" value="1"/>
</dbReference>
<dbReference type="EMBL" id="BMVC01000001">
    <property type="protein sequence ID" value="GHC80561.1"/>
    <property type="molecule type" value="Genomic_DNA"/>
</dbReference>
<evidence type="ECO:0000256" key="1">
    <source>
        <dbReference type="ARBA" id="ARBA00022679"/>
    </source>
</evidence>
<feature type="domain" description="Gamma-glutamylcyclotransferase AIG2-like" evidence="4">
    <location>
        <begin position="51"/>
        <end position="147"/>
    </location>
</feature>